<dbReference type="SMART" id="SM00342">
    <property type="entry name" value="HTH_ARAC"/>
    <property type="match status" value="1"/>
</dbReference>
<evidence type="ECO:0000256" key="1">
    <source>
        <dbReference type="ARBA" id="ARBA00023015"/>
    </source>
</evidence>
<name>A0ABU9DMZ3_9BACL</name>
<feature type="domain" description="HTH araC/xylS-type" evidence="4">
    <location>
        <begin position="197"/>
        <end position="295"/>
    </location>
</feature>
<evidence type="ECO:0000313" key="5">
    <source>
        <dbReference type="EMBL" id="MEK8129438.1"/>
    </source>
</evidence>
<dbReference type="PANTHER" id="PTHR43280:SF28">
    <property type="entry name" value="HTH-TYPE TRANSCRIPTIONAL ACTIVATOR RHAS"/>
    <property type="match status" value="1"/>
</dbReference>
<dbReference type="SUPFAM" id="SSF51215">
    <property type="entry name" value="Regulatory protein AraC"/>
    <property type="match status" value="1"/>
</dbReference>
<evidence type="ECO:0000256" key="3">
    <source>
        <dbReference type="ARBA" id="ARBA00023163"/>
    </source>
</evidence>
<keyword evidence="2" id="KW-0238">DNA-binding</keyword>
<dbReference type="InterPro" id="IPR037923">
    <property type="entry name" value="HTH-like"/>
</dbReference>
<sequence length="300" mass="34199">MIYPQELREHTEIQEKDHPFHFFFNEHPAAKSGGMILHLHWHEHFEIIVMQQGRAIFHIDSRPYDAQPGDVLLVPGGGLHVGYSACEGELAYLSIVFNRSLFQSWAHDPVHRSYILPYLEGSLALPVKPSLTEPACTGLSALLEEAASEFKAKRPAYQLIIASQLHMLLTLLARTYLPQQTPITPSKALTQHRDRFKSLIRHIEATLSDKHTVAEAARHMNLNPYHFCKLFKKLTGQTFIEYVNVCRVREAERLLLESDLSITEIAGRIGCDNPNSLTKLFKQHKGMTPSQFRKRGFSQL</sequence>
<dbReference type="Pfam" id="PF12833">
    <property type="entry name" value="HTH_18"/>
    <property type="match status" value="1"/>
</dbReference>
<dbReference type="Gene3D" id="2.60.120.10">
    <property type="entry name" value="Jelly Rolls"/>
    <property type="match status" value="1"/>
</dbReference>
<dbReference type="EMBL" id="JBBPCC010000010">
    <property type="protein sequence ID" value="MEK8129438.1"/>
    <property type="molecule type" value="Genomic_DNA"/>
</dbReference>
<proteinExistence type="predicted"/>
<dbReference type="PROSITE" id="PS01124">
    <property type="entry name" value="HTH_ARAC_FAMILY_2"/>
    <property type="match status" value="1"/>
</dbReference>
<keyword evidence="6" id="KW-1185">Reference proteome</keyword>
<dbReference type="Pfam" id="PF02311">
    <property type="entry name" value="AraC_binding"/>
    <property type="match status" value="1"/>
</dbReference>
<dbReference type="Proteomes" id="UP001469365">
    <property type="component" value="Unassembled WGS sequence"/>
</dbReference>
<evidence type="ECO:0000313" key="6">
    <source>
        <dbReference type="Proteomes" id="UP001469365"/>
    </source>
</evidence>
<dbReference type="SUPFAM" id="SSF46689">
    <property type="entry name" value="Homeodomain-like"/>
    <property type="match status" value="2"/>
</dbReference>
<gene>
    <name evidence="5" type="ORF">WMW72_16140</name>
</gene>
<keyword evidence="3" id="KW-0804">Transcription</keyword>
<dbReference type="InterPro" id="IPR003313">
    <property type="entry name" value="AraC-bd"/>
</dbReference>
<dbReference type="InterPro" id="IPR014710">
    <property type="entry name" value="RmlC-like_jellyroll"/>
</dbReference>
<evidence type="ECO:0000256" key="2">
    <source>
        <dbReference type="ARBA" id="ARBA00023125"/>
    </source>
</evidence>
<dbReference type="InterPro" id="IPR018060">
    <property type="entry name" value="HTH_AraC"/>
</dbReference>
<protein>
    <submittedName>
        <fullName evidence="5">AraC family transcriptional regulator</fullName>
    </submittedName>
</protein>
<dbReference type="RefSeq" id="WP_341416549.1">
    <property type="nucleotide sequence ID" value="NZ_JBBPCC010000010.1"/>
</dbReference>
<comment type="caution">
    <text evidence="5">The sequence shown here is derived from an EMBL/GenBank/DDBJ whole genome shotgun (WGS) entry which is preliminary data.</text>
</comment>
<accession>A0ABU9DMZ3</accession>
<evidence type="ECO:0000259" key="4">
    <source>
        <dbReference type="PROSITE" id="PS01124"/>
    </source>
</evidence>
<organism evidence="5 6">
    <name type="scientific">Paenibacillus filicis</name>
    <dbReference type="NCBI Taxonomy" id="669464"/>
    <lineage>
        <taxon>Bacteria</taxon>
        <taxon>Bacillati</taxon>
        <taxon>Bacillota</taxon>
        <taxon>Bacilli</taxon>
        <taxon>Bacillales</taxon>
        <taxon>Paenibacillaceae</taxon>
        <taxon>Paenibacillus</taxon>
    </lineage>
</organism>
<keyword evidence="1" id="KW-0805">Transcription regulation</keyword>
<dbReference type="PANTHER" id="PTHR43280">
    <property type="entry name" value="ARAC-FAMILY TRANSCRIPTIONAL REGULATOR"/>
    <property type="match status" value="1"/>
</dbReference>
<dbReference type="InterPro" id="IPR009057">
    <property type="entry name" value="Homeodomain-like_sf"/>
</dbReference>
<dbReference type="Gene3D" id="1.10.10.60">
    <property type="entry name" value="Homeodomain-like"/>
    <property type="match status" value="2"/>
</dbReference>
<reference evidence="5 6" key="1">
    <citation type="submission" date="2024-04" db="EMBL/GenBank/DDBJ databases">
        <title>draft genome sequnece of Paenibacillus filicis.</title>
        <authorList>
            <person name="Kim D.-U."/>
        </authorList>
    </citation>
    <scope>NUCLEOTIDE SEQUENCE [LARGE SCALE GENOMIC DNA]</scope>
    <source>
        <strain evidence="5 6">KACC14197</strain>
    </source>
</reference>